<evidence type="ECO:0000256" key="1">
    <source>
        <dbReference type="ARBA" id="ARBA00001946"/>
    </source>
</evidence>
<proteinExistence type="predicted"/>
<dbReference type="PANTHER" id="PTHR43046">
    <property type="entry name" value="GDP-MANNOSE MANNOSYL HYDROLASE"/>
    <property type="match status" value="1"/>
</dbReference>
<dbReference type="Proteomes" id="UP000431826">
    <property type="component" value="Unassembled WGS sequence"/>
</dbReference>
<dbReference type="SUPFAM" id="SSF55811">
    <property type="entry name" value="Nudix"/>
    <property type="match status" value="2"/>
</dbReference>
<organism evidence="5 6">
    <name type="scientific">Streptomyces tubercidicus</name>
    <dbReference type="NCBI Taxonomy" id="47759"/>
    <lineage>
        <taxon>Bacteria</taxon>
        <taxon>Bacillati</taxon>
        <taxon>Actinomycetota</taxon>
        <taxon>Actinomycetes</taxon>
        <taxon>Kitasatosporales</taxon>
        <taxon>Streptomycetaceae</taxon>
        <taxon>Streptomyces</taxon>
    </lineage>
</organism>
<dbReference type="Gene3D" id="3.90.79.10">
    <property type="entry name" value="Nucleoside Triphosphate Pyrophosphohydrolase"/>
    <property type="match status" value="2"/>
</dbReference>
<dbReference type="EMBL" id="BLIR01000003">
    <property type="protein sequence ID" value="GFE41950.1"/>
    <property type="molecule type" value="Genomic_DNA"/>
</dbReference>
<dbReference type="PROSITE" id="PS51462">
    <property type="entry name" value="NUDIX"/>
    <property type="match status" value="2"/>
</dbReference>
<comment type="cofactor">
    <cofactor evidence="1">
        <name>Mg(2+)</name>
        <dbReference type="ChEBI" id="CHEBI:18420"/>
    </cofactor>
</comment>
<protein>
    <recommendedName>
        <fullName evidence="4">Nudix hydrolase domain-containing protein</fullName>
    </recommendedName>
</protein>
<dbReference type="GeneID" id="96287679"/>
<evidence type="ECO:0000256" key="2">
    <source>
        <dbReference type="ARBA" id="ARBA00022801"/>
    </source>
</evidence>
<reference evidence="5 6" key="1">
    <citation type="submission" date="2019-12" db="EMBL/GenBank/DDBJ databases">
        <title>Whole genome shotgun sequence of Streptomyces tubercidicus NBRC 13090.</title>
        <authorList>
            <person name="Ichikawa N."/>
            <person name="Kimura A."/>
            <person name="Kitahashi Y."/>
            <person name="Komaki H."/>
            <person name="Tamura T."/>
        </authorList>
    </citation>
    <scope>NUCLEOTIDE SEQUENCE [LARGE SCALE GENOMIC DNA]</scope>
    <source>
        <strain evidence="5 6">NBRC 13090</strain>
    </source>
</reference>
<dbReference type="OrthoDB" id="21568at2"/>
<keyword evidence="6" id="KW-1185">Reference proteome</keyword>
<feature type="compositionally biased region" description="Low complexity" evidence="3">
    <location>
        <begin position="157"/>
        <end position="184"/>
    </location>
</feature>
<dbReference type="GO" id="GO:0016787">
    <property type="term" value="F:hydrolase activity"/>
    <property type="evidence" value="ECO:0007669"/>
    <property type="project" value="UniProtKB-KW"/>
</dbReference>
<evidence type="ECO:0000259" key="4">
    <source>
        <dbReference type="PROSITE" id="PS51462"/>
    </source>
</evidence>
<dbReference type="PANTHER" id="PTHR43046:SF2">
    <property type="entry name" value="8-OXO-DGTP DIPHOSPHATASE-RELATED"/>
    <property type="match status" value="1"/>
</dbReference>
<dbReference type="InterPro" id="IPR015797">
    <property type="entry name" value="NUDIX_hydrolase-like_dom_sf"/>
</dbReference>
<name>A0A640V3M9_9ACTN</name>
<feature type="domain" description="Nudix hydrolase" evidence="4">
    <location>
        <begin position="15"/>
        <end position="147"/>
    </location>
</feature>
<accession>A0A640V3M9</accession>
<comment type="caution">
    <text evidence="5">The sequence shown here is derived from an EMBL/GenBank/DDBJ whole genome shotgun (WGS) entry which is preliminary data.</text>
</comment>
<dbReference type="Pfam" id="PF00293">
    <property type="entry name" value="NUDIX"/>
    <property type="match status" value="2"/>
</dbReference>
<dbReference type="RefSeq" id="WP_159749041.1">
    <property type="nucleotide sequence ID" value="NZ_BLIR01000003.1"/>
</dbReference>
<dbReference type="AlphaFoldDB" id="A0A640V3M9"/>
<dbReference type="InterPro" id="IPR000086">
    <property type="entry name" value="NUDIX_hydrolase_dom"/>
</dbReference>
<evidence type="ECO:0000313" key="5">
    <source>
        <dbReference type="EMBL" id="GFE41950.1"/>
    </source>
</evidence>
<feature type="region of interest" description="Disordered" evidence="3">
    <location>
        <begin position="149"/>
        <end position="186"/>
    </location>
</feature>
<keyword evidence="2" id="KW-0378">Hydrolase</keyword>
<sequence length="331" mass="36620">MNELERLQHQPQHERQQANASALIHNGSGEYLLHLRDEIPGIWEPGSWSLLGGGCEPGDRSLEETIRRELWEEAGLDIPELVPFAVEQARGSDGTTVPIQIFAGQWAGDPAALNLTEGVMLHWFRPEVMPRLRMAPSTRELVHRHAELLRTGHDGSTRSATDTDADTAASRPPHPHTPSAPATSGKTVLNGIGVHLYLENARGEILLGLRHPNSLYAGGRWHFLAGHCEQESAVACLVREAHEEAGLLIDPGAVEYVHAVHMLDAPGTQPLMQMVFRARRWTGTPEILEPDKCVSWSWWRPEALPEPLVPYARAAIDGVRAGHLYTEMGWT</sequence>
<feature type="domain" description="Nudix hydrolase" evidence="4">
    <location>
        <begin position="189"/>
        <end position="321"/>
    </location>
</feature>
<gene>
    <name evidence="5" type="ORF">Stube_66230</name>
</gene>
<evidence type="ECO:0000256" key="3">
    <source>
        <dbReference type="SAM" id="MobiDB-lite"/>
    </source>
</evidence>
<evidence type="ECO:0000313" key="6">
    <source>
        <dbReference type="Proteomes" id="UP000431826"/>
    </source>
</evidence>
<dbReference type="CDD" id="cd04683">
    <property type="entry name" value="NUDIX_Hydrolase"/>
    <property type="match status" value="1"/>
</dbReference>